<dbReference type="Proteomes" id="UP001359559">
    <property type="component" value="Unassembled WGS sequence"/>
</dbReference>
<protein>
    <submittedName>
        <fullName evidence="1">Uncharacterized protein</fullName>
    </submittedName>
</protein>
<sequence>MGFRSLRTKSDQITVVLRGRATTNPNPTLIPRATFARRIGVAIFLQKGCNSKAQLLHVNPFRVDDNLSGLGIKNKKQPLSNFTGK</sequence>
<evidence type="ECO:0000313" key="1">
    <source>
        <dbReference type="EMBL" id="KAK7284148.1"/>
    </source>
</evidence>
<gene>
    <name evidence="1" type="ORF">RJT34_18888</name>
</gene>
<proteinExistence type="predicted"/>
<dbReference type="AlphaFoldDB" id="A0AAN9P2L5"/>
<name>A0AAN9P2L5_CLITE</name>
<keyword evidence="2" id="KW-1185">Reference proteome</keyword>
<organism evidence="1 2">
    <name type="scientific">Clitoria ternatea</name>
    <name type="common">Butterfly pea</name>
    <dbReference type="NCBI Taxonomy" id="43366"/>
    <lineage>
        <taxon>Eukaryota</taxon>
        <taxon>Viridiplantae</taxon>
        <taxon>Streptophyta</taxon>
        <taxon>Embryophyta</taxon>
        <taxon>Tracheophyta</taxon>
        <taxon>Spermatophyta</taxon>
        <taxon>Magnoliopsida</taxon>
        <taxon>eudicotyledons</taxon>
        <taxon>Gunneridae</taxon>
        <taxon>Pentapetalae</taxon>
        <taxon>rosids</taxon>
        <taxon>fabids</taxon>
        <taxon>Fabales</taxon>
        <taxon>Fabaceae</taxon>
        <taxon>Papilionoideae</taxon>
        <taxon>50 kb inversion clade</taxon>
        <taxon>NPAAA clade</taxon>
        <taxon>indigoferoid/millettioid clade</taxon>
        <taxon>Phaseoleae</taxon>
        <taxon>Clitoria</taxon>
    </lineage>
</organism>
<comment type="caution">
    <text evidence="1">The sequence shown here is derived from an EMBL/GenBank/DDBJ whole genome shotgun (WGS) entry which is preliminary data.</text>
</comment>
<accession>A0AAN9P2L5</accession>
<reference evidence="1 2" key="1">
    <citation type="submission" date="2024-01" db="EMBL/GenBank/DDBJ databases">
        <title>The genomes of 5 underutilized Papilionoideae crops provide insights into root nodulation and disease resistance.</title>
        <authorList>
            <person name="Yuan L."/>
        </authorList>
    </citation>
    <scope>NUCLEOTIDE SEQUENCE [LARGE SCALE GENOMIC DNA]</scope>
    <source>
        <strain evidence="1">LY-2023</strain>
        <tissue evidence="1">Leaf</tissue>
    </source>
</reference>
<dbReference type="EMBL" id="JAYKXN010000005">
    <property type="protein sequence ID" value="KAK7284148.1"/>
    <property type="molecule type" value="Genomic_DNA"/>
</dbReference>
<evidence type="ECO:0000313" key="2">
    <source>
        <dbReference type="Proteomes" id="UP001359559"/>
    </source>
</evidence>